<dbReference type="EMBL" id="JALQCY010000002">
    <property type="protein sequence ID" value="MCK9793624.1"/>
    <property type="molecule type" value="Genomic_DNA"/>
</dbReference>
<feature type="transmembrane region" description="Helical" evidence="2">
    <location>
        <begin position="448"/>
        <end position="470"/>
    </location>
</feature>
<feature type="region of interest" description="Disordered" evidence="1">
    <location>
        <begin position="516"/>
        <end position="548"/>
    </location>
</feature>
<protein>
    <recommendedName>
        <fullName evidence="5">ABC-2 type transport system permease protein</fullName>
    </recommendedName>
</protein>
<name>A0ABT0J2A1_9MICO</name>
<feature type="transmembrane region" description="Helical" evidence="2">
    <location>
        <begin position="376"/>
        <end position="396"/>
    </location>
</feature>
<comment type="caution">
    <text evidence="3">The sequence shown here is derived from an EMBL/GenBank/DDBJ whole genome shotgun (WGS) entry which is preliminary data.</text>
</comment>
<evidence type="ECO:0000313" key="3">
    <source>
        <dbReference type="EMBL" id="MCK9793624.1"/>
    </source>
</evidence>
<sequence>MVAAVIRTKLAVLRHSATGPRAAATATGGIVGLLLAAAVLAVAAGGPPVTAPLSAERASDLLAVALAVWTLGWFVGPVLFGGGDESLRPEHFALLPLGRRRITAALGLAAFVGVAPTVTLVALGSLVVLAARSGHGAGALAVAVAAALAQLVATVITSRLVTAAANQVMGSRAGAGAAGVVSAALLAATHSAWVLAPVAGTMTRDGLPDTVAAGLRAAPSGWGLAAVEAAGRGDLRGVLAALGGLVALAVAAWWVWSFLVGRRLTAPRVRRATGRAGGAGRRARGPVGAVVARELRTWSRDRLRVHLACFAVCYALVLCLLPVAVGSWVFVPWTGLVLAVWLAAVSSNLYGDDGTELWVKLTVPGGLSHDVRGRQLAWLVVAAPPALVLSVGGVVASGQGWAVVWLAALLPAVLGGGSGVVALASVLRPVPLPDPHRRGGNLLQNGVDFTQVLVVLALTAVSALPAVLAAARGPGWAAPVVGVTTGAVLAWALGGLAARRLEATAPELLLALRTGTRGPRAAPSAPRRPGQRRLPPVRPGGRPAGAPPVRDVLARVGLDRAPAGRRLYVLVTLTVCWVPLAAQGVVPAALLRAGVGADDVEPSWFLALHVPPHLAWPAVAAMVVLGLALLVSGLAVGWQYLRQTRRG</sequence>
<feature type="transmembrane region" description="Helical" evidence="2">
    <location>
        <begin position="102"/>
        <end position="131"/>
    </location>
</feature>
<feature type="transmembrane region" description="Helical" evidence="2">
    <location>
        <begin position="21"/>
        <end position="41"/>
    </location>
</feature>
<evidence type="ECO:0000313" key="4">
    <source>
        <dbReference type="Proteomes" id="UP001651050"/>
    </source>
</evidence>
<feature type="transmembrane region" description="Helical" evidence="2">
    <location>
        <begin position="303"/>
        <end position="324"/>
    </location>
</feature>
<reference evidence="3 4" key="1">
    <citation type="submission" date="2022-02" db="EMBL/GenBank/DDBJ databases">
        <title>The car tank lid bacteriome: a reservoir of bacteria with potential in bioremediation of fuel.</title>
        <authorList>
            <person name="Vidal-Verdu A."/>
            <person name="Gomez-Martinez D."/>
            <person name="Latorre-Perez A."/>
            <person name="Pereto J."/>
            <person name="Porcar M."/>
        </authorList>
    </citation>
    <scope>NUCLEOTIDE SEQUENCE [LARGE SCALE GENOMIC DNA]</scope>
    <source>
        <strain evidence="3 4">4D.3</strain>
    </source>
</reference>
<feature type="compositionally biased region" description="Low complexity" evidence="1">
    <location>
        <begin position="516"/>
        <end position="534"/>
    </location>
</feature>
<keyword evidence="2" id="KW-0472">Membrane</keyword>
<accession>A0ABT0J2A1</accession>
<feature type="transmembrane region" description="Helical" evidence="2">
    <location>
        <begin position="238"/>
        <end position="261"/>
    </location>
</feature>
<feature type="transmembrane region" description="Helical" evidence="2">
    <location>
        <begin position="330"/>
        <end position="350"/>
    </location>
</feature>
<dbReference type="Proteomes" id="UP001651050">
    <property type="component" value="Unassembled WGS sequence"/>
</dbReference>
<feature type="transmembrane region" description="Helical" evidence="2">
    <location>
        <begin position="614"/>
        <end position="641"/>
    </location>
</feature>
<feature type="transmembrane region" description="Helical" evidence="2">
    <location>
        <begin position="567"/>
        <end position="594"/>
    </location>
</feature>
<evidence type="ECO:0000256" key="1">
    <source>
        <dbReference type="SAM" id="MobiDB-lite"/>
    </source>
</evidence>
<keyword evidence="2" id="KW-1133">Transmembrane helix</keyword>
<dbReference type="RefSeq" id="WP_416343464.1">
    <property type="nucleotide sequence ID" value="NZ_JALQCY010000002.1"/>
</dbReference>
<keyword evidence="2" id="KW-0812">Transmembrane</keyword>
<keyword evidence="4" id="KW-1185">Reference proteome</keyword>
<evidence type="ECO:0008006" key="5">
    <source>
        <dbReference type="Google" id="ProtNLM"/>
    </source>
</evidence>
<evidence type="ECO:0000256" key="2">
    <source>
        <dbReference type="SAM" id="Phobius"/>
    </source>
</evidence>
<gene>
    <name evidence="3" type="ORF">M1843_07690</name>
</gene>
<feature type="transmembrane region" description="Helical" evidence="2">
    <location>
        <begin position="476"/>
        <end position="498"/>
    </location>
</feature>
<proteinExistence type="predicted"/>
<feature type="transmembrane region" description="Helical" evidence="2">
    <location>
        <begin position="402"/>
        <end position="427"/>
    </location>
</feature>
<feature type="transmembrane region" description="Helical" evidence="2">
    <location>
        <begin position="61"/>
        <end position="81"/>
    </location>
</feature>
<feature type="transmembrane region" description="Helical" evidence="2">
    <location>
        <begin position="173"/>
        <end position="196"/>
    </location>
</feature>
<organism evidence="3 4">
    <name type="scientific">Isoptericola peretonis</name>
    <dbReference type="NCBI Taxonomy" id="2918523"/>
    <lineage>
        <taxon>Bacteria</taxon>
        <taxon>Bacillati</taxon>
        <taxon>Actinomycetota</taxon>
        <taxon>Actinomycetes</taxon>
        <taxon>Micrococcales</taxon>
        <taxon>Promicromonosporaceae</taxon>
        <taxon>Isoptericola</taxon>
    </lineage>
</organism>
<feature type="transmembrane region" description="Helical" evidence="2">
    <location>
        <begin position="137"/>
        <end position="161"/>
    </location>
</feature>